<dbReference type="Pfam" id="PF14604">
    <property type="entry name" value="SH3_9"/>
    <property type="match status" value="1"/>
</dbReference>
<feature type="region of interest" description="Disordered" evidence="5">
    <location>
        <begin position="467"/>
        <end position="487"/>
    </location>
</feature>
<feature type="region of interest" description="Disordered" evidence="5">
    <location>
        <begin position="108"/>
        <end position="128"/>
    </location>
</feature>
<evidence type="ECO:0000256" key="5">
    <source>
        <dbReference type="SAM" id="MobiDB-lite"/>
    </source>
</evidence>
<dbReference type="SMART" id="SM00326">
    <property type="entry name" value="SH3"/>
    <property type="match status" value="3"/>
</dbReference>
<dbReference type="PANTHER" id="PTHR19969:SF14">
    <property type="entry name" value="DREADLOCKS, ISOFORM B"/>
    <property type="match status" value="1"/>
</dbReference>
<protein>
    <recommendedName>
        <fullName evidence="10">NCK adaptor protein 2</fullName>
    </recommendedName>
</protein>
<keyword evidence="9" id="KW-1185">Reference proteome</keyword>
<dbReference type="GO" id="GO:0016477">
    <property type="term" value="P:cell migration"/>
    <property type="evidence" value="ECO:0007669"/>
    <property type="project" value="TreeGrafter"/>
</dbReference>
<dbReference type="PRINTS" id="PR00401">
    <property type="entry name" value="SH2DOMAIN"/>
</dbReference>
<dbReference type="Pfam" id="PF00018">
    <property type="entry name" value="SH3_1"/>
    <property type="match status" value="2"/>
</dbReference>
<evidence type="ECO:0000313" key="8">
    <source>
        <dbReference type="EMBL" id="KAF8571706.1"/>
    </source>
</evidence>
<dbReference type="PRINTS" id="PR00499">
    <property type="entry name" value="P67PHOX"/>
</dbReference>
<feature type="compositionally biased region" description="Polar residues" evidence="5">
    <location>
        <begin position="108"/>
        <end position="127"/>
    </location>
</feature>
<dbReference type="Proteomes" id="UP000699462">
    <property type="component" value="Unassembled WGS sequence"/>
</dbReference>
<dbReference type="GO" id="GO:0048013">
    <property type="term" value="P:ephrin receptor signaling pathway"/>
    <property type="evidence" value="ECO:0007669"/>
    <property type="project" value="TreeGrafter"/>
</dbReference>
<dbReference type="FunFam" id="2.30.30.40:FF:000110">
    <property type="entry name" value="Cytoplasmic protein"/>
    <property type="match status" value="1"/>
</dbReference>
<dbReference type="Pfam" id="PF00017">
    <property type="entry name" value="SH2"/>
    <property type="match status" value="1"/>
</dbReference>
<keyword evidence="1 4" id="KW-0728">SH3 domain</keyword>
<evidence type="ECO:0000259" key="6">
    <source>
        <dbReference type="PROSITE" id="PS50001"/>
    </source>
</evidence>
<sequence>MSCKNTDFVIAKFDYKATDSHELDIQKGERLTLLDDTQHWWRVMNAHGLTGYVPSNYVKRSKQGIFSSLRNTLGRRKSRQEDTNGIEHLATKHGSVESFGEKFSQLNLGPSSQTQRQPADAFSQYSIPPSGLTKEKVVQQPGATTMDPTYGGSPEVATDGWGSNVIRNTPVQHQGTASAWAVKQNGYNEFGDASVGSHQISSSFGLPDSTATYCGTGSGLGRHICQALFTYPASQPDELSVERGDKIRVLERSSDGWWRGVLVTEGRPALMGWFPSNYVTMDLSNNLHRSGSTSQPNSLNSSSVNRTGTDMHPSHTISAATTTMALRTPHPIEMYSQKYPAERSALQNRSATQPTSTEFRPSRPRETVISLYPFARNQIEEMSFEANEILEVIDKPADDPEWWRCRNARGEIGLVPRNHVRLLPDTAITSVHSSVSPCSSTTTAVPLNQRQPMAQFNDREWFGAVSHPSPSASVARGEMQRSDGGHDPRLTFALRSATAGPHIDQPWCWGAISRAECESMLNQFSKPGEFIIRDSESHPGDWTITINAGSKTRNFKVHVERGQYHIGQKVFSSVEELIEHYRNHPIFKNDQEKHYLIQPFVHPGRFEGKRLLNSANAMHPSSYLPPGQAVGMQPRYS</sequence>
<feature type="region of interest" description="Disordered" evidence="5">
    <location>
        <begin position="345"/>
        <end position="364"/>
    </location>
</feature>
<proteinExistence type="predicted"/>
<dbReference type="AlphaFoldDB" id="A0A8T0DWH6"/>
<dbReference type="Gene3D" id="2.30.30.40">
    <property type="entry name" value="SH3 Domains"/>
    <property type="match status" value="3"/>
</dbReference>
<organism evidence="8 9">
    <name type="scientific">Paragonimus westermani</name>
    <dbReference type="NCBI Taxonomy" id="34504"/>
    <lineage>
        <taxon>Eukaryota</taxon>
        <taxon>Metazoa</taxon>
        <taxon>Spiralia</taxon>
        <taxon>Lophotrochozoa</taxon>
        <taxon>Platyhelminthes</taxon>
        <taxon>Trematoda</taxon>
        <taxon>Digenea</taxon>
        <taxon>Plagiorchiida</taxon>
        <taxon>Troglotremata</taxon>
        <taxon>Troglotrematidae</taxon>
        <taxon>Paragonimus</taxon>
    </lineage>
</organism>
<dbReference type="OrthoDB" id="26539at2759"/>
<dbReference type="PRINTS" id="PR00452">
    <property type="entry name" value="SH3DOMAIN"/>
</dbReference>
<dbReference type="Gene3D" id="3.30.505.10">
    <property type="entry name" value="SH2 domain"/>
    <property type="match status" value="1"/>
</dbReference>
<dbReference type="GO" id="GO:0035591">
    <property type="term" value="F:signaling adaptor activity"/>
    <property type="evidence" value="ECO:0007669"/>
    <property type="project" value="TreeGrafter"/>
</dbReference>
<dbReference type="PROSITE" id="PS50002">
    <property type="entry name" value="SH3"/>
    <property type="match status" value="3"/>
</dbReference>
<feature type="compositionally biased region" description="Polar residues" evidence="5">
    <location>
        <begin position="345"/>
        <end position="359"/>
    </location>
</feature>
<dbReference type="InterPro" id="IPR036028">
    <property type="entry name" value="SH3-like_dom_sf"/>
</dbReference>
<evidence type="ECO:0000256" key="3">
    <source>
        <dbReference type="PROSITE-ProRule" id="PRU00191"/>
    </source>
</evidence>
<accession>A0A8T0DWH6</accession>
<feature type="region of interest" description="Disordered" evidence="5">
    <location>
        <begin position="288"/>
        <end position="313"/>
    </location>
</feature>
<dbReference type="InterPro" id="IPR051184">
    <property type="entry name" value="Tyrosine-phos_adapter"/>
</dbReference>
<feature type="compositionally biased region" description="Basic and acidic residues" evidence="5">
    <location>
        <begin position="478"/>
        <end position="487"/>
    </location>
</feature>
<feature type="domain" description="SH3" evidence="7">
    <location>
        <begin position="220"/>
        <end position="284"/>
    </location>
</feature>
<dbReference type="CDD" id="cd11765">
    <property type="entry name" value="SH3_Nck_1"/>
    <property type="match status" value="1"/>
</dbReference>
<dbReference type="GO" id="GO:0030971">
    <property type="term" value="F:receptor tyrosine kinase binding"/>
    <property type="evidence" value="ECO:0007669"/>
    <property type="project" value="TreeGrafter"/>
</dbReference>
<comment type="caution">
    <text evidence="8">The sequence shown here is derived from an EMBL/GenBank/DDBJ whole genome shotgun (WGS) entry which is preliminary data.</text>
</comment>
<dbReference type="InterPro" id="IPR000980">
    <property type="entry name" value="SH2"/>
</dbReference>
<dbReference type="PROSITE" id="PS50001">
    <property type="entry name" value="SH2"/>
    <property type="match status" value="1"/>
</dbReference>
<dbReference type="GO" id="GO:0005737">
    <property type="term" value="C:cytoplasm"/>
    <property type="evidence" value="ECO:0007669"/>
    <property type="project" value="TreeGrafter"/>
</dbReference>
<dbReference type="PANTHER" id="PTHR19969">
    <property type="entry name" value="SH2-SH3 ADAPTOR PROTEIN-RELATED"/>
    <property type="match status" value="1"/>
</dbReference>
<dbReference type="SMART" id="SM00252">
    <property type="entry name" value="SH2"/>
    <property type="match status" value="1"/>
</dbReference>
<evidence type="ECO:0000256" key="2">
    <source>
        <dbReference type="ARBA" id="ARBA00022999"/>
    </source>
</evidence>
<evidence type="ECO:0008006" key="10">
    <source>
        <dbReference type="Google" id="ProtNLM"/>
    </source>
</evidence>
<reference evidence="8 9" key="1">
    <citation type="submission" date="2019-07" db="EMBL/GenBank/DDBJ databases">
        <title>Annotation for the trematode Paragonimus westermani.</title>
        <authorList>
            <person name="Choi Y.-J."/>
        </authorList>
    </citation>
    <scope>NUCLEOTIDE SEQUENCE [LARGE SCALE GENOMIC DNA]</scope>
    <source>
        <strain evidence="8">180907_Pwestermani</strain>
    </source>
</reference>
<dbReference type="EMBL" id="JTDF01000367">
    <property type="protein sequence ID" value="KAF8571706.1"/>
    <property type="molecule type" value="Genomic_DNA"/>
</dbReference>
<dbReference type="SUPFAM" id="SSF50044">
    <property type="entry name" value="SH3-domain"/>
    <property type="match status" value="3"/>
</dbReference>
<feature type="domain" description="SH2" evidence="6">
    <location>
        <begin position="507"/>
        <end position="600"/>
    </location>
</feature>
<evidence type="ECO:0000256" key="4">
    <source>
        <dbReference type="PROSITE-ProRule" id="PRU00192"/>
    </source>
</evidence>
<evidence type="ECO:0000313" key="9">
    <source>
        <dbReference type="Proteomes" id="UP000699462"/>
    </source>
</evidence>
<feature type="domain" description="SH3" evidence="7">
    <location>
        <begin position="363"/>
        <end position="425"/>
    </location>
</feature>
<dbReference type="CDD" id="cd11767">
    <property type="entry name" value="SH3_Nck_3"/>
    <property type="match status" value="1"/>
</dbReference>
<evidence type="ECO:0000259" key="7">
    <source>
        <dbReference type="PROSITE" id="PS50002"/>
    </source>
</evidence>
<keyword evidence="2 3" id="KW-0727">SH2 domain</keyword>
<feature type="compositionally biased region" description="Low complexity" evidence="5">
    <location>
        <begin position="290"/>
        <end position="305"/>
    </location>
</feature>
<dbReference type="InterPro" id="IPR001452">
    <property type="entry name" value="SH3_domain"/>
</dbReference>
<dbReference type="SUPFAM" id="SSF55550">
    <property type="entry name" value="SH2 domain"/>
    <property type="match status" value="1"/>
</dbReference>
<evidence type="ECO:0000256" key="1">
    <source>
        <dbReference type="ARBA" id="ARBA00022443"/>
    </source>
</evidence>
<name>A0A8T0DWH6_9TREM</name>
<feature type="domain" description="SH3" evidence="7">
    <location>
        <begin position="4"/>
        <end position="63"/>
    </location>
</feature>
<gene>
    <name evidence="8" type="ORF">P879_00505</name>
</gene>
<dbReference type="InterPro" id="IPR036860">
    <property type="entry name" value="SH2_dom_sf"/>
</dbReference>